<evidence type="ECO:0000313" key="10">
    <source>
        <dbReference type="Proteomes" id="UP001232536"/>
    </source>
</evidence>
<reference evidence="9 10" key="1">
    <citation type="submission" date="2023-07" db="EMBL/GenBank/DDBJ databases">
        <title>Description of novel actinomycetes strains, isolated from tidal flat sediment.</title>
        <authorList>
            <person name="Lu C."/>
        </authorList>
    </citation>
    <scope>NUCLEOTIDE SEQUENCE [LARGE SCALE GENOMIC DNA]</scope>
    <source>
        <strain evidence="9 10">SYSU T00b441</strain>
    </source>
</reference>
<keyword evidence="9" id="KW-0645">Protease</keyword>
<keyword evidence="6 7" id="KW-0472">Membrane</keyword>
<dbReference type="GO" id="GO:0008233">
    <property type="term" value="F:peptidase activity"/>
    <property type="evidence" value="ECO:0007669"/>
    <property type="project" value="UniProtKB-KW"/>
</dbReference>
<comment type="similarity">
    <text evidence="2">Belongs to the peptidase S54 family.</text>
</comment>
<evidence type="ECO:0000256" key="6">
    <source>
        <dbReference type="ARBA" id="ARBA00023136"/>
    </source>
</evidence>
<evidence type="ECO:0000256" key="3">
    <source>
        <dbReference type="ARBA" id="ARBA00022692"/>
    </source>
</evidence>
<feature type="transmembrane region" description="Helical" evidence="7">
    <location>
        <begin position="121"/>
        <end position="141"/>
    </location>
</feature>
<comment type="subcellular location">
    <subcellularLocation>
        <location evidence="1">Membrane</location>
        <topology evidence="1">Multi-pass membrane protein</topology>
    </subcellularLocation>
</comment>
<organism evidence="9 10">
    <name type="scientific">Actinotalea lenta</name>
    <dbReference type="NCBI Taxonomy" id="3064654"/>
    <lineage>
        <taxon>Bacteria</taxon>
        <taxon>Bacillati</taxon>
        <taxon>Actinomycetota</taxon>
        <taxon>Actinomycetes</taxon>
        <taxon>Micrococcales</taxon>
        <taxon>Cellulomonadaceae</taxon>
        <taxon>Actinotalea</taxon>
    </lineage>
</organism>
<feature type="domain" description="Peptidase S54 rhomboid" evidence="8">
    <location>
        <begin position="112"/>
        <end position="247"/>
    </location>
</feature>
<keyword evidence="5 7" id="KW-1133">Transmembrane helix</keyword>
<evidence type="ECO:0000256" key="2">
    <source>
        <dbReference type="ARBA" id="ARBA00009045"/>
    </source>
</evidence>
<evidence type="ECO:0000313" key="9">
    <source>
        <dbReference type="EMBL" id="MDO8106166.1"/>
    </source>
</evidence>
<dbReference type="RefSeq" id="WP_304599856.1">
    <property type="nucleotide sequence ID" value="NZ_JAUQYP010000001.1"/>
</dbReference>
<feature type="transmembrane region" description="Helical" evidence="7">
    <location>
        <begin position="257"/>
        <end position="279"/>
    </location>
</feature>
<dbReference type="InterPro" id="IPR035952">
    <property type="entry name" value="Rhomboid-like_sf"/>
</dbReference>
<proteinExistence type="inferred from homology"/>
<keyword evidence="3 7" id="KW-0812">Transmembrane</keyword>
<dbReference type="Pfam" id="PF01694">
    <property type="entry name" value="Rhomboid"/>
    <property type="match status" value="1"/>
</dbReference>
<feature type="transmembrane region" description="Helical" evidence="7">
    <location>
        <begin position="153"/>
        <end position="170"/>
    </location>
</feature>
<dbReference type="SUPFAM" id="SSF144091">
    <property type="entry name" value="Rhomboid-like"/>
    <property type="match status" value="1"/>
</dbReference>
<protein>
    <submittedName>
        <fullName evidence="9">Rhomboid family intramembrane serine protease</fullName>
        <ecNumber evidence="9">3.4.21.-</ecNumber>
    </submittedName>
</protein>
<dbReference type="CDD" id="cd19756">
    <property type="entry name" value="Bbox2"/>
    <property type="match status" value="1"/>
</dbReference>
<dbReference type="EMBL" id="JAUQYP010000001">
    <property type="protein sequence ID" value="MDO8106166.1"/>
    <property type="molecule type" value="Genomic_DNA"/>
</dbReference>
<feature type="transmembrane region" description="Helical" evidence="7">
    <location>
        <begin position="208"/>
        <end position="226"/>
    </location>
</feature>
<dbReference type="GO" id="GO:0006508">
    <property type="term" value="P:proteolysis"/>
    <property type="evidence" value="ECO:0007669"/>
    <property type="project" value="UniProtKB-KW"/>
</dbReference>
<dbReference type="Proteomes" id="UP001232536">
    <property type="component" value="Unassembled WGS sequence"/>
</dbReference>
<evidence type="ECO:0000256" key="4">
    <source>
        <dbReference type="ARBA" id="ARBA00022801"/>
    </source>
</evidence>
<sequence>MTQPTGPGPGEVPVCPRHPDRVSYVRCQRCGRPVCPECQRPAAVGVHCVDCVREAGQRAPQARTAFGAPLRQGAPVITYTLIGINVVVFLLQQALGMAWTYQWVLVPARAAGEPWTMLTSAFLHGGLLHIGFNMYALWILGQFLENALGRWRFLTAYLVSALGGSVVYLVMIDPASRAWGGWVYGASGAVFGLFGIILVVLRRLGRSASGIVAILVLNAVLGFVIPNIAWQAHLGGLLTGLVLGLAYAYAPKNLRTLASVLAPVVVVAVLVLLVTTKLASA</sequence>
<feature type="transmembrane region" description="Helical" evidence="7">
    <location>
        <begin position="76"/>
        <end position="101"/>
    </location>
</feature>
<keyword evidence="10" id="KW-1185">Reference proteome</keyword>
<feature type="transmembrane region" description="Helical" evidence="7">
    <location>
        <begin position="232"/>
        <end position="250"/>
    </location>
</feature>
<dbReference type="Gene3D" id="1.20.1540.10">
    <property type="entry name" value="Rhomboid-like"/>
    <property type="match status" value="1"/>
</dbReference>
<dbReference type="SUPFAM" id="SSF57845">
    <property type="entry name" value="B-box zinc-binding domain"/>
    <property type="match status" value="1"/>
</dbReference>
<gene>
    <name evidence="9" type="ORF">Q6348_03020</name>
</gene>
<dbReference type="PANTHER" id="PTHR43731:SF14">
    <property type="entry name" value="PRESENILIN-ASSOCIATED RHOMBOID-LIKE PROTEIN, MITOCHONDRIAL"/>
    <property type="match status" value="1"/>
</dbReference>
<evidence type="ECO:0000259" key="8">
    <source>
        <dbReference type="Pfam" id="PF01694"/>
    </source>
</evidence>
<name>A0ABT9DA37_9CELL</name>
<keyword evidence="4 9" id="KW-0378">Hydrolase</keyword>
<dbReference type="PANTHER" id="PTHR43731">
    <property type="entry name" value="RHOMBOID PROTEASE"/>
    <property type="match status" value="1"/>
</dbReference>
<accession>A0ABT9DA37</accession>
<feature type="transmembrane region" description="Helical" evidence="7">
    <location>
        <begin position="182"/>
        <end position="201"/>
    </location>
</feature>
<comment type="caution">
    <text evidence="9">The sequence shown here is derived from an EMBL/GenBank/DDBJ whole genome shotgun (WGS) entry which is preliminary data.</text>
</comment>
<dbReference type="InterPro" id="IPR050925">
    <property type="entry name" value="Rhomboid_protease_S54"/>
</dbReference>
<dbReference type="InterPro" id="IPR022764">
    <property type="entry name" value="Peptidase_S54_rhomboid_dom"/>
</dbReference>
<evidence type="ECO:0000256" key="7">
    <source>
        <dbReference type="SAM" id="Phobius"/>
    </source>
</evidence>
<evidence type="ECO:0000256" key="5">
    <source>
        <dbReference type="ARBA" id="ARBA00022989"/>
    </source>
</evidence>
<dbReference type="EC" id="3.4.21.-" evidence="9"/>
<evidence type="ECO:0000256" key="1">
    <source>
        <dbReference type="ARBA" id="ARBA00004141"/>
    </source>
</evidence>